<organism evidence="1 2">
    <name type="scientific">Pacificispira spongiicola</name>
    <dbReference type="NCBI Taxonomy" id="2729598"/>
    <lineage>
        <taxon>Bacteria</taxon>
        <taxon>Pseudomonadati</taxon>
        <taxon>Pseudomonadota</taxon>
        <taxon>Alphaproteobacteria</taxon>
        <taxon>Rhodospirillales</taxon>
        <taxon>Rhodospirillaceae</taxon>
        <taxon>Pacificispira</taxon>
    </lineage>
</organism>
<accession>A0A7Y0DWJ4</accession>
<dbReference type="EMBL" id="JABBNT010000001">
    <property type="protein sequence ID" value="NMM42917.1"/>
    <property type="molecule type" value="Genomic_DNA"/>
</dbReference>
<dbReference type="RefSeq" id="WP_169623235.1">
    <property type="nucleotide sequence ID" value="NZ_JABBNT010000001.1"/>
</dbReference>
<name>A0A7Y0DWJ4_9PROT</name>
<sequence length="127" mass="14018">MDFVKRDPPRRFTVGAAGQIELSDCGTVRLDADEQVTFHSVSGGTETAFDVTRKSFGYYASNSLNGTLPRQGLRPALCRNEAHGLLYMLFVEKGKEADYAAYLDAEGMVHLGWLDAINAMRFPAQKP</sequence>
<proteinExistence type="predicted"/>
<comment type="caution">
    <text evidence="1">The sequence shown here is derived from an EMBL/GenBank/DDBJ whole genome shotgun (WGS) entry which is preliminary data.</text>
</comment>
<keyword evidence="2" id="KW-1185">Reference proteome</keyword>
<dbReference type="Proteomes" id="UP000539372">
    <property type="component" value="Unassembled WGS sequence"/>
</dbReference>
<reference evidence="1 2" key="1">
    <citation type="submission" date="2020-04" db="EMBL/GenBank/DDBJ databases">
        <title>Rhodospirillaceae bacterium KN72 isolated from deep sea.</title>
        <authorList>
            <person name="Zhang D.-C."/>
        </authorList>
    </citation>
    <scope>NUCLEOTIDE SEQUENCE [LARGE SCALE GENOMIC DNA]</scope>
    <source>
        <strain evidence="1 2">KN72</strain>
    </source>
</reference>
<gene>
    <name evidence="1" type="ORF">HH303_00400</name>
</gene>
<evidence type="ECO:0000313" key="2">
    <source>
        <dbReference type="Proteomes" id="UP000539372"/>
    </source>
</evidence>
<protein>
    <submittedName>
        <fullName evidence="1">Uncharacterized protein</fullName>
    </submittedName>
</protein>
<dbReference type="AlphaFoldDB" id="A0A7Y0DWJ4"/>
<evidence type="ECO:0000313" key="1">
    <source>
        <dbReference type="EMBL" id="NMM42917.1"/>
    </source>
</evidence>